<keyword evidence="2" id="KW-1185">Reference proteome</keyword>
<proteinExistence type="predicted"/>
<evidence type="ECO:0000313" key="1">
    <source>
        <dbReference type="EMBL" id="ERN19859.1"/>
    </source>
</evidence>
<sequence length="98" mass="10608">MGLKSEIKNYEPSPWAVRNRAQARLNKVLTGLGLNSRFRDLSLSGFRSCPLAALLKPCPLAAQLTCEELISSPTEALPISSPTDMRGVNCDSQHVVIG</sequence>
<protein>
    <submittedName>
        <fullName evidence="1">Uncharacterized protein</fullName>
    </submittedName>
</protein>
<organism evidence="1 2">
    <name type="scientific">Amborella trichopoda</name>
    <dbReference type="NCBI Taxonomy" id="13333"/>
    <lineage>
        <taxon>Eukaryota</taxon>
        <taxon>Viridiplantae</taxon>
        <taxon>Streptophyta</taxon>
        <taxon>Embryophyta</taxon>
        <taxon>Tracheophyta</taxon>
        <taxon>Spermatophyta</taxon>
        <taxon>Magnoliopsida</taxon>
        <taxon>Amborellales</taxon>
        <taxon>Amborellaceae</taxon>
        <taxon>Amborella</taxon>
    </lineage>
</organism>
<dbReference type="Gramene" id="ERN19859">
    <property type="protein sequence ID" value="ERN19859"/>
    <property type="gene ID" value="AMTR_s00071p00016530"/>
</dbReference>
<dbReference type="EMBL" id="KI392062">
    <property type="protein sequence ID" value="ERN19859.1"/>
    <property type="molecule type" value="Genomic_DNA"/>
</dbReference>
<dbReference type="Proteomes" id="UP000017836">
    <property type="component" value="Unassembled WGS sequence"/>
</dbReference>
<dbReference type="HOGENOM" id="CLU_2336449_0_0_1"/>
<accession>U5DBF1</accession>
<gene>
    <name evidence="1" type="ORF">AMTR_s00071p00016530</name>
</gene>
<dbReference type="AlphaFoldDB" id="U5DBF1"/>
<evidence type="ECO:0000313" key="2">
    <source>
        <dbReference type="Proteomes" id="UP000017836"/>
    </source>
</evidence>
<reference evidence="2" key="1">
    <citation type="journal article" date="2013" name="Science">
        <title>The Amborella genome and the evolution of flowering plants.</title>
        <authorList>
            <consortium name="Amborella Genome Project"/>
        </authorList>
    </citation>
    <scope>NUCLEOTIDE SEQUENCE [LARGE SCALE GENOMIC DNA]</scope>
</reference>
<name>U5DBF1_AMBTC</name>